<dbReference type="InterPro" id="IPR050100">
    <property type="entry name" value="TRAFAC_GTPase_members"/>
</dbReference>
<keyword evidence="6" id="KW-0378">Hydrolase</keyword>
<dbReference type="SUPFAM" id="SSF52540">
    <property type="entry name" value="P-loop containing nucleoside triphosphate hydrolases"/>
    <property type="match status" value="1"/>
</dbReference>
<gene>
    <name evidence="12" type="primary">HBS1L_1</name>
    <name evidence="12" type="ORF">g.19331</name>
</gene>
<feature type="region of interest" description="Disordered" evidence="10">
    <location>
        <begin position="41"/>
        <end position="125"/>
    </location>
</feature>
<evidence type="ECO:0000256" key="3">
    <source>
        <dbReference type="ARBA" id="ARBA00022490"/>
    </source>
</evidence>
<keyword evidence="5" id="KW-0547">Nucleotide-binding</keyword>
<comment type="subcellular location">
    <subcellularLocation>
        <location evidence="1">Cytoplasm</location>
    </subcellularLocation>
</comment>
<dbReference type="GO" id="GO:0006412">
    <property type="term" value="P:translation"/>
    <property type="evidence" value="ECO:0007669"/>
    <property type="project" value="UniProtKB-KW"/>
</dbReference>
<dbReference type="CDD" id="cd04093">
    <property type="entry name" value="HBS1_C_III"/>
    <property type="match status" value="1"/>
</dbReference>
<comment type="similarity">
    <text evidence="2">Belongs to the TRAFAC class translation factor GTPase superfamily. Classic translation factor GTPase family. EF-Tu/EF-1A subfamily.</text>
</comment>
<keyword evidence="8" id="KW-0342">GTP-binding</keyword>
<dbReference type="SUPFAM" id="SSF50447">
    <property type="entry name" value="Translation proteins"/>
    <property type="match status" value="1"/>
</dbReference>
<proteinExistence type="inferred from homology"/>
<name>A0A6G1S2V2_9ACAR</name>
<evidence type="ECO:0000256" key="1">
    <source>
        <dbReference type="ARBA" id="ARBA00004496"/>
    </source>
</evidence>
<keyword evidence="7" id="KW-0648">Protein biosynthesis</keyword>
<dbReference type="FunFam" id="2.40.30.10:FF:000020">
    <property type="entry name" value="Translation elongation factor EF-1"/>
    <property type="match status" value="1"/>
</dbReference>
<dbReference type="GO" id="GO:0005737">
    <property type="term" value="C:cytoplasm"/>
    <property type="evidence" value="ECO:0007669"/>
    <property type="project" value="UniProtKB-SubCell"/>
</dbReference>
<reference evidence="12" key="1">
    <citation type="submission" date="2018-10" db="EMBL/GenBank/DDBJ databases">
        <title>Transcriptome assembly of Aceria tosichella (Wheat curl mite) Type 2.</title>
        <authorList>
            <person name="Scully E.D."/>
            <person name="Geib S.M."/>
            <person name="Palmer N.A."/>
            <person name="Gupta A.K."/>
            <person name="Sarath G."/>
            <person name="Tatineni S."/>
        </authorList>
    </citation>
    <scope>NUCLEOTIDE SEQUENCE</scope>
    <source>
        <strain evidence="12">LincolnNE</strain>
    </source>
</reference>
<evidence type="ECO:0000256" key="10">
    <source>
        <dbReference type="SAM" id="MobiDB-lite"/>
    </source>
</evidence>
<evidence type="ECO:0000256" key="2">
    <source>
        <dbReference type="ARBA" id="ARBA00007249"/>
    </source>
</evidence>
<dbReference type="Pfam" id="PF00009">
    <property type="entry name" value="GTP_EFTU"/>
    <property type="match status" value="1"/>
</dbReference>
<feature type="compositionally biased region" description="Low complexity" evidence="10">
    <location>
        <begin position="75"/>
        <end position="92"/>
    </location>
</feature>
<dbReference type="PRINTS" id="PR00315">
    <property type="entry name" value="ELONGATNFCT"/>
</dbReference>
<dbReference type="PANTHER" id="PTHR23115">
    <property type="entry name" value="TRANSLATION FACTOR"/>
    <property type="match status" value="1"/>
</dbReference>
<comment type="catalytic activity">
    <reaction evidence="9">
        <text>GTP + H2O = GDP + phosphate + H(+)</text>
        <dbReference type="Rhea" id="RHEA:19669"/>
        <dbReference type="ChEBI" id="CHEBI:15377"/>
        <dbReference type="ChEBI" id="CHEBI:15378"/>
        <dbReference type="ChEBI" id="CHEBI:37565"/>
        <dbReference type="ChEBI" id="CHEBI:43474"/>
        <dbReference type="ChEBI" id="CHEBI:58189"/>
    </reaction>
    <physiologicalReaction direction="left-to-right" evidence="9">
        <dbReference type="Rhea" id="RHEA:19670"/>
    </physiologicalReaction>
</comment>
<dbReference type="PROSITE" id="PS51722">
    <property type="entry name" value="G_TR_2"/>
    <property type="match status" value="1"/>
</dbReference>
<dbReference type="InterPro" id="IPR009000">
    <property type="entry name" value="Transl_B-barrel_sf"/>
</dbReference>
<dbReference type="GO" id="GO:0003924">
    <property type="term" value="F:GTPase activity"/>
    <property type="evidence" value="ECO:0007669"/>
    <property type="project" value="InterPro"/>
</dbReference>
<dbReference type="Gene3D" id="2.40.30.10">
    <property type="entry name" value="Translation factors"/>
    <property type="match status" value="2"/>
</dbReference>
<evidence type="ECO:0000256" key="9">
    <source>
        <dbReference type="ARBA" id="ARBA00049117"/>
    </source>
</evidence>
<accession>A0A6G1S2V2</accession>
<feature type="domain" description="Tr-type G" evidence="11">
    <location>
        <begin position="248"/>
        <end position="489"/>
    </location>
</feature>
<evidence type="ECO:0000256" key="7">
    <source>
        <dbReference type="ARBA" id="ARBA00022917"/>
    </source>
</evidence>
<evidence type="ECO:0000256" key="8">
    <source>
        <dbReference type="ARBA" id="ARBA00023134"/>
    </source>
</evidence>
<dbReference type="Gene3D" id="3.40.50.300">
    <property type="entry name" value="P-loop containing nucleotide triphosphate hydrolases"/>
    <property type="match status" value="1"/>
</dbReference>
<evidence type="ECO:0000259" key="11">
    <source>
        <dbReference type="PROSITE" id="PS51722"/>
    </source>
</evidence>
<dbReference type="Pfam" id="PF22594">
    <property type="entry name" value="GTP-eEF1A_C"/>
    <property type="match status" value="1"/>
</dbReference>
<organism evidence="12">
    <name type="scientific">Aceria tosichella</name>
    <name type="common">wheat curl mite</name>
    <dbReference type="NCBI Taxonomy" id="561515"/>
    <lineage>
        <taxon>Eukaryota</taxon>
        <taxon>Metazoa</taxon>
        <taxon>Ecdysozoa</taxon>
        <taxon>Arthropoda</taxon>
        <taxon>Chelicerata</taxon>
        <taxon>Arachnida</taxon>
        <taxon>Acari</taxon>
        <taxon>Acariformes</taxon>
        <taxon>Trombidiformes</taxon>
        <taxon>Prostigmata</taxon>
        <taxon>Eupodina</taxon>
        <taxon>Eriophyoidea</taxon>
        <taxon>Eriophyidae</taxon>
        <taxon>Eriophyinae</taxon>
        <taxon>Aceriini</taxon>
        <taxon>Aceria</taxon>
    </lineage>
</organism>
<evidence type="ECO:0000256" key="5">
    <source>
        <dbReference type="ARBA" id="ARBA00022741"/>
    </source>
</evidence>
<dbReference type="InterPro" id="IPR009001">
    <property type="entry name" value="Transl_elong_EF1A/Init_IF2_C"/>
</dbReference>
<evidence type="ECO:0000256" key="4">
    <source>
        <dbReference type="ARBA" id="ARBA00022553"/>
    </source>
</evidence>
<dbReference type="InterPro" id="IPR054696">
    <property type="entry name" value="GTP-eEF1A_C"/>
</dbReference>
<evidence type="ECO:0000313" key="12">
    <source>
        <dbReference type="EMBL" id="MDE44826.1"/>
    </source>
</evidence>
<dbReference type="CDD" id="cd01883">
    <property type="entry name" value="EF1_alpha"/>
    <property type="match status" value="1"/>
</dbReference>
<dbReference type="SUPFAM" id="SSF50465">
    <property type="entry name" value="EF-Tu/eEF-1alpha/eIF2-gamma C-terminal domain"/>
    <property type="match status" value="1"/>
</dbReference>
<keyword evidence="4" id="KW-0597">Phosphoprotein</keyword>
<sequence>MSRHRNVKKLNYADEYDDYYGAFEDEDDDFDLDDGDFAAKYLSSVKKQPPQKQSSSTKDEQSTPRFEYSGKPGTKQKQQNQKSNDKANQANKTKNPQQPSTGPKDVGQPKPGKSGDLTIQEDFTAEQLDKISKKYKESLNTESNKTNSSKNSVKFAELISTNKAGPSSSSAIATDATTKVSQPKKLASATTAKTNQPAKQLATLTEKRISLKQRLKQNTEPSAQDWEAFRLKAIQTTKEYGALMKGARPRLNLVVVGHVDSGKSTLVGHLLYKLGQVSNKQMHRNEVDSQRSGKGSFKFAWALDETDEERARGVTIDIALTKFETPQKDVILLDAPGHVDFIPAVISGAAQADVALLVVDATRGEFETGFTSGGQTREHTFLVRSLGVKSLVVVVNKMDNVDWNWNRFHDIVEQLKPFLKQVGFNLKDDVQFIPVSGLTGDNLVERRQDKLLKQSSHPQLENLTGTLDTKRLPCLLEAIDQMKPPERMVDKPTRVCVTDVFKGMSSGVFLGAKVISGKIEQKQKLLLLPPGELCEIKQVEVRDDRSAQCAYAGDIITTTAMGIDMSKFYRGCILCDPVITCSVTNRFQARIIMFHNASTILVKGTPIEVHMNGAYESGEVRKLISLLNKNSGELIQRKPRCVAQNSSAIIQLRLSRVVCCELYENNKDLGRFMMRSFGKTIAAGLIVKIKPAKVSRSGKSKMKSKS</sequence>
<protein>
    <submittedName>
        <fullName evidence="12">HBS1-like protein</fullName>
    </submittedName>
</protein>
<keyword evidence="3" id="KW-0963">Cytoplasm</keyword>
<evidence type="ECO:0000256" key="6">
    <source>
        <dbReference type="ARBA" id="ARBA00022801"/>
    </source>
</evidence>
<dbReference type="InterPro" id="IPR000795">
    <property type="entry name" value="T_Tr_GTP-bd_dom"/>
</dbReference>
<dbReference type="AlphaFoldDB" id="A0A6G1S2V2"/>
<dbReference type="InterPro" id="IPR027417">
    <property type="entry name" value="P-loop_NTPase"/>
</dbReference>
<dbReference type="GO" id="GO:0005525">
    <property type="term" value="F:GTP binding"/>
    <property type="evidence" value="ECO:0007669"/>
    <property type="project" value="UniProtKB-KW"/>
</dbReference>
<dbReference type="EMBL" id="GGYP01000055">
    <property type="protein sequence ID" value="MDE44826.1"/>
    <property type="molecule type" value="Transcribed_RNA"/>
</dbReference>
<dbReference type="FunFam" id="3.40.50.300:FF:000204">
    <property type="entry name" value="Translation elongation factor Tu"/>
    <property type="match status" value="1"/>
</dbReference>